<organism evidence="2 3">
    <name type="scientific">Puccinia graminis f. sp. tritici</name>
    <dbReference type="NCBI Taxonomy" id="56615"/>
    <lineage>
        <taxon>Eukaryota</taxon>
        <taxon>Fungi</taxon>
        <taxon>Dikarya</taxon>
        <taxon>Basidiomycota</taxon>
        <taxon>Pucciniomycotina</taxon>
        <taxon>Pucciniomycetes</taxon>
        <taxon>Pucciniales</taxon>
        <taxon>Pucciniaceae</taxon>
        <taxon>Puccinia</taxon>
    </lineage>
</organism>
<dbReference type="AlphaFoldDB" id="A0A5B0LZL6"/>
<evidence type="ECO:0000313" key="3">
    <source>
        <dbReference type="Proteomes" id="UP000324748"/>
    </source>
</evidence>
<evidence type="ECO:0000313" key="2">
    <source>
        <dbReference type="EMBL" id="KAA1069128.1"/>
    </source>
</evidence>
<dbReference type="EMBL" id="VSWC01000183">
    <property type="protein sequence ID" value="KAA1069128.1"/>
    <property type="molecule type" value="Genomic_DNA"/>
</dbReference>
<dbReference type="OrthoDB" id="10435382at2759"/>
<reference evidence="2 3" key="1">
    <citation type="submission" date="2019-05" db="EMBL/GenBank/DDBJ databases">
        <title>Emergence of the Ug99 lineage of the wheat stem rust pathogen through somatic hybridization.</title>
        <authorList>
            <person name="Li F."/>
            <person name="Upadhyaya N.M."/>
            <person name="Sperschneider J."/>
            <person name="Matny O."/>
            <person name="Nguyen-Phuc H."/>
            <person name="Mago R."/>
            <person name="Raley C."/>
            <person name="Miller M.E."/>
            <person name="Silverstein K.A.T."/>
            <person name="Henningsen E."/>
            <person name="Hirsch C.D."/>
            <person name="Visser B."/>
            <person name="Pretorius Z.A."/>
            <person name="Steffenson B.J."/>
            <person name="Schwessinger B."/>
            <person name="Dodds P.N."/>
            <person name="Figueroa M."/>
        </authorList>
    </citation>
    <scope>NUCLEOTIDE SEQUENCE [LARGE SCALE GENOMIC DNA]</scope>
    <source>
        <strain evidence="2">21-0</strain>
    </source>
</reference>
<dbReference type="Proteomes" id="UP000324748">
    <property type="component" value="Unassembled WGS sequence"/>
</dbReference>
<feature type="region of interest" description="Disordered" evidence="1">
    <location>
        <begin position="1"/>
        <end position="27"/>
    </location>
</feature>
<comment type="caution">
    <text evidence="2">The sequence shown here is derived from an EMBL/GenBank/DDBJ whole genome shotgun (WGS) entry which is preliminary data.</text>
</comment>
<accession>A0A5B0LZL6</accession>
<gene>
    <name evidence="2" type="ORF">PGT21_012198</name>
</gene>
<name>A0A5B0LZL6_PUCGR</name>
<keyword evidence="3" id="KW-1185">Reference proteome</keyword>
<feature type="compositionally biased region" description="Polar residues" evidence="1">
    <location>
        <begin position="7"/>
        <end position="27"/>
    </location>
</feature>
<evidence type="ECO:0000256" key="1">
    <source>
        <dbReference type="SAM" id="MobiDB-lite"/>
    </source>
</evidence>
<proteinExistence type="predicted"/>
<sequence length="52" mass="5169">MSIVGSRATNFTSGSGPSNITGSSTSQNTATASLAIKAKMADLNANTATTVY</sequence>
<protein>
    <submittedName>
        <fullName evidence="2">Uncharacterized protein</fullName>
    </submittedName>
</protein>